<dbReference type="PROSITE" id="PS50893">
    <property type="entry name" value="ABC_TRANSPORTER_2"/>
    <property type="match status" value="2"/>
</dbReference>
<sequence>MENLLKIENLKLAFHGPFGRVPAVRGVDFSVDAGETVALVGESGCGKTALCRSILMLHSQHADIEEGRILLAGKDVTGLTEKELESVRGKDAAMVFQDPMSSLNPTFSIGSQITSPMRIHEKIGRREAREKALRLLELVGIDNPEARFSQYPHHFSGGMRQRVAIAIALACNPRLIIADEPTTSLDTATQDRIMELLAKLCRGEDKGLLFVTHDLGLAETIADRIAVMKDGLIVESGKTEEIFQNPQHPYTQKLLGFAKYGKGSSHYHGKVREASEPPQGAEPLVRIEGLTKHFQLGRKTVRTVLKDFDLTVYRGEIVGIVGNSGCGKSTLARCIMGIHEPSGGTITLADGCRKQMIFQDSASAFNPRMTMEQIISEPLVIKNRHMDRKALQEKVLELMDQVGLERELAGRHPYDVSGGQRQRAAIARALITDPDFIIADEPISSLDVSIQSQIIHLLKRLCDERHLTMLLIAHDRPMVEHVSDRVITMTTL</sequence>
<dbReference type="InterPro" id="IPR013563">
    <property type="entry name" value="Oligopep_ABC_C"/>
</dbReference>
<organism evidence="6 7">
    <name type="scientific">Emergencia timonensis</name>
    <dbReference type="NCBI Taxonomy" id="1776384"/>
    <lineage>
        <taxon>Bacteria</taxon>
        <taxon>Bacillati</taxon>
        <taxon>Bacillota</taxon>
        <taxon>Clostridia</taxon>
        <taxon>Peptostreptococcales</taxon>
        <taxon>Anaerovoracaceae</taxon>
        <taxon>Emergencia</taxon>
    </lineage>
</organism>
<dbReference type="Pfam" id="PF00005">
    <property type="entry name" value="ABC_tran"/>
    <property type="match status" value="2"/>
</dbReference>
<protein>
    <submittedName>
        <fullName evidence="6">ABC transporter ATP-binding protein</fullName>
    </submittedName>
</protein>
<dbReference type="SUPFAM" id="SSF52540">
    <property type="entry name" value="P-loop containing nucleoside triphosphate hydrolases"/>
    <property type="match status" value="2"/>
</dbReference>
<dbReference type="PANTHER" id="PTHR43776">
    <property type="entry name" value="TRANSPORT ATP-BINDING PROTEIN"/>
    <property type="match status" value="1"/>
</dbReference>
<dbReference type="InterPro" id="IPR003593">
    <property type="entry name" value="AAA+_ATPase"/>
</dbReference>
<dbReference type="Gene3D" id="3.40.50.300">
    <property type="entry name" value="P-loop containing nucleotide triphosphate hydrolases"/>
    <property type="match status" value="2"/>
</dbReference>
<name>A0A415DY64_9FIRM</name>
<dbReference type="GO" id="GO:0055085">
    <property type="term" value="P:transmembrane transport"/>
    <property type="evidence" value="ECO:0007669"/>
    <property type="project" value="UniProtKB-ARBA"/>
</dbReference>
<dbReference type="InterPro" id="IPR050319">
    <property type="entry name" value="ABC_transp_ATP-bind"/>
</dbReference>
<evidence type="ECO:0000256" key="2">
    <source>
        <dbReference type="ARBA" id="ARBA00022448"/>
    </source>
</evidence>
<accession>A0A415DY64</accession>
<evidence type="ECO:0000256" key="1">
    <source>
        <dbReference type="ARBA" id="ARBA00005417"/>
    </source>
</evidence>
<dbReference type="InterPro" id="IPR027417">
    <property type="entry name" value="P-loop_NTPase"/>
</dbReference>
<dbReference type="FunFam" id="3.40.50.300:FF:000016">
    <property type="entry name" value="Oligopeptide ABC transporter ATP-binding component"/>
    <property type="match status" value="1"/>
</dbReference>
<dbReference type="STRING" id="1776384.GCA_900086585_02133"/>
<keyword evidence="7" id="KW-1185">Reference proteome</keyword>
<dbReference type="Pfam" id="PF08352">
    <property type="entry name" value="oligo_HPY"/>
    <property type="match status" value="1"/>
</dbReference>
<dbReference type="InterPro" id="IPR017871">
    <property type="entry name" value="ABC_transporter-like_CS"/>
</dbReference>
<reference evidence="6 7" key="1">
    <citation type="submission" date="2018-08" db="EMBL/GenBank/DDBJ databases">
        <title>A genome reference for cultivated species of the human gut microbiota.</title>
        <authorList>
            <person name="Zou Y."/>
            <person name="Xue W."/>
            <person name="Luo G."/>
        </authorList>
    </citation>
    <scope>NUCLEOTIDE SEQUENCE [LARGE SCALE GENOMIC DNA]</scope>
    <source>
        <strain evidence="6 7">AM07-24</strain>
    </source>
</reference>
<dbReference type="PANTHER" id="PTHR43776:SF7">
    <property type="entry name" value="D,D-DIPEPTIDE TRANSPORT ATP-BINDING PROTEIN DDPF-RELATED"/>
    <property type="match status" value="1"/>
</dbReference>
<keyword evidence="3" id="KW-0547">Nucleotide-binding</keyword>
<dbReference type="InterPro" id="IPR003439">
    <property type="entry name" value="ABC_transporter-like_ATP-bd"/>
</dbReference>
<dbReference type="SMART" id="SM00382">
    <property type="entry name" value="AAA"/>
    <property type="match status" value="2"/>
</dbReference>
<dbReference type="GO" id="GO:0016887">
    <property type="term" value="F:ATP hydrolysis activity"/>
    <property type="evidence" value="ECO:0007669"/>
    <property type="project" value="InterPro"/>
</dbReference>
<feature type="domain" description="ABC transporter" evidence="5">
    <location>
        <begin position="5"/>
        <end position="255"/>
    </location>
</feature>
<dbReference type="GO" id="GO:0015833">
    <property type="term" value="P:peptide transport"/>
    <property type="evidence" value="ECO:0007669"/>
    <property type="project" value="InterPro"/>
</dbReference>
<dbReference type="AlphaFoldDB" id="A0A415DY64"/>
<dbReference type="Proteomes" id="UP000284841">
    <property type="component" value="Unassembled WGS sequence"/>
</dbReference>
<dbReference type="RefSeq" id="WP_118335992.1">
    <property type="nucleotide sequence ID" value="NZ_AP025567.1"/>
</dbReference>
<gene>
    <name evidence="6" type="ORF">DW099_13130</name>
</gene>
<dbReference type="GO" id="GO:0005524">
    <property type="term" value="F:ATP binding"/>
    <property type="evidence" value="ECO:0007669"/>
    <property type="project" value="UniProtKB-KW"/>
</dbReference>
<dbReference type="CDD" id="cd03257">
    <property type="entry name" value="ABC_NikE_OppD_transporters"/>
    <property type="match status" value="2"/>
</dbReference>
<comment type="similarity">
    <text evidence="1">Belongs to the ABC transporter superfamily.</text>
</comment>
<feature type="domain" description="ABC transporter" evidence="5">
    <location>
        <begin position="285"/>
        <end position="492"/>
    </location>
</feature>
<dbReference type="EMBL" id="QRMS01000004">
    <property type="protein sequence ID" value="RHJ85786.1"/>
    <property type="molecule type" value="Genomic_DNA"/>
</dbReference>
<keyword evidence="2" id="KW-0813">Transport</keyword>
<dbReference type="PROSITE" id="PS00211">
    <property type="entry name" value="ABC_TRANSPORTER_1"/>
    <property type="match status" value="2"/>
</dbReference>
<comment type="caution">
    <text evidence="6">The sequence shown here is derived from an EMBL/GenBank/DDBJ whole genome shotgun (WGS) entry which is preliminary data.</text>
</comment>
<dbReference type="OrthoDB" id="9809450at2"/>
<proteinExistence type="inferred from homology"/>
<evidence type="ECO:0000313" key="7">
    <source>
        <dbReference type="Proteomes" id="UP000284841"/>
    </source>
</evidence>
<evidence type="ECO:0000313" key="6">
    <source>
        <dbReference type="EMBL" id="RHJ85786.1"/>
    </source>
</evidence>
<evidence type="ECO:0000259" key="5">
    <source>
        <dbReference type="PROSITE" id="PS50893"/>
    </source>
</evidence>
<keyword evidence="4 6" id="KW-0067">ATP-binding</keyword>
<evidence type="ECO:0000256" key="4">
    <source>
        <dbReference type="ARBA" id="ARBA00022840"/>
    </source>
</evidence>
<evidence type="ECO:0000256" key="3">
    <source>
        <dbReference type="ARBA" id="ARBA00022741"/>
    </source>
</evidence>